<dbReference type="InterPro" id="IPR000531">
    <property type="entry name" value="Beta-barrel_TonB"/>
</dbReference>
<comment type="similarity">
    <text evidence="1">Belongs to the TonB-dependent receptor family.</text>
</comment>
<reference evidence="3 4" key="1">
    <citation type="submission" date="2020-02" db="EMBL/GenBank/DDBJ databases">
        <title>Partial ammonium oxidation to N2 by heterotrophic bacteria.</title>
        <authorList>
            <person name="Wu M."/>
        </authorList>
    </citation>
    <scope>NUCLEOTIDE SEQUENCE [LARGE SCALE GENOMIC DNA]</scope>
    <source>
        <strain evidence="3 4">HO-1</strain>
    </source>
</reference>
<keyword evidence="4" id="KW-1185">Reference proteome</keyword>
<dbReference type="RefSeq" id="WP_219235155.1">
    <property type="nucleotide sequence ID" value="NZ_CP049362.1"/>
</dbReference>
<dbReference type="PANTHER" id="PTHR32552:SF74">
    <property type="entry name" value="HYDROXAMATE SIDEROPHORE RECEPTOR FHUE"/>
    <property type="match status" value="1"/>
</dbReference>
<name>A0ABX8SVY0_9BURK</name>
<keyword evidence="1" id="KW-0813">Transport</keyword>
<sequence>MCETGVWVPYLGAVYDLNDNFSVYASYTTIFQPQDLQDESGRVLDPLRGDNSEVGLKGEFMEGRLTSSLAYFQLRQDNFGKETRGRTPSGGIAYGAVPGVRTHGVEFELAGQLTSQRQMHAGYAYKLSRQDGDNVSILSPEHQFKRYTTYDFEGGWKGLTLGGGARWQSKTWGEVSRPGYAGQVQHLHLG</sequence>
<comment type="subcellular location">
    <subcellularLocation>
        <location evidence="1">Cell outer membrane</location>
        <topology evidence="1">Multi-pass membrane protein</topology>
    </subcellularLocation>
</comment>
<dbReference type="InterPro" id="IPR039426">
    <property type="entry name" value="TonB-dep_rcpt-like"/>
</dbReference>
<gene>
    <name evidence="3" type="ORF">FE795_14920</name>
</gene>
<evidence type="ECO:0000259" key="2">
    <source>
        <dbReference type="Pfam" id="PF00593"/>
    </source>
</evidence>
<protein>
    <submittedName>
        <fullName evidence="3">TonB-dependent receptor</fullName>
    </submittedName>
</protein>
<dbReference type="PANTHER" id="PTHR32552">
    <property type="entry name" value="FERRICHROME IRON RECEPTOR-RELATED"/>
    <property type="match status" value="1"/>
</dbReference>
<evidence type="ECO:0000256" key="1">
    <source>
        <dbReference type="PROSITE-ProRule" id="PRU01360"/>
    </source>
</evidence>
<dbReference type="EMBL" id="CP049362">
    <property type="protein sequence ID" value="QXX80181.1"/>
    <property type="molecule type" value="Genomic_DNA"/>
</dbReference>
<keyword evidence="1" id="KW-0472">Membrane</keyword>
<keyword evidence="1" id="KW-1134">Transmembrane beta strand</keyword>
<dbReference type="PROSITE" id="PS52016">
    <property type="entry name" value="TONB_DEPENDENT_REC_3"/>
    <property type="match status" value="1"/>
</dbReference>
<dbReference type="Pfam" id="PF00593">
    <property type="entry name" value="TonB_dep_Rec_b-barrel"/>
    <property type="match status" value="1"/>
</dbReference>
<dbReference type="Proteomes" id="UP000826050">
    <property type="component" value="Chromosome"/>
</dbReference>
<keyword evidence="1" id="KW-0812">Transmembrane</keyword>
<proteinExistence type="inferred from homology"/>
<evidence type="ECO:0000313" key="4">
    <source>
        <dbReference type="Proteomes" id="UP000826050"/>
    </source>
</evidence>
<keyword evidence="3" id="KW-0675">Receptor</keyword>
<evidence type="ECO:0000313" key="3">
    <source>
        <dbReference type="EMBL" id="QXX80181.1"/>
    </source>
</evidence>
<organism evidence="3 4">
    <name type="scientific">Alcaligenes ammonioxydans</name>
    <dbReference type="NCBI Taxonomy" id="2582914"/>
    <lineage>
        <taxon>Bacteria</taxon>
        <taxon>Pseudomonadati</taxon>
        <taxon>Pseudomonadota</taxon>
        <taxon>Betaproteobacteria</taxon>
        <taxon>Burkholderiales</taxon>
        <taxon>Alcaligenaceae</taxon>
        <taxon>Alcaligenes</taxon>
    </lineage>
</organism>
<accession>A0ABX8SVY0</accession>
<keyword evidence="1" id="KW-0998">Cell outer membrane</keyword>
<feature type="domain" description="TonB-dependent receptor-like beta-barrel" evidence="2">
    <location>
        <begin position="5"/>
        <end position="179"/>
    </location>
</feature>